<dbReference type="AlphaFoldDB" id="A0A3D8L6B2"/>
<dbReference type="OrthoDB" id="9810277at2"/>
<dbReference type="PANTHER" id="PTHR43883:SF1">
    <property type="entry name" value="GLUCONOKINASE"/>
    <property type="match status" value="1"/>
</dbReference>
<dbReference type="PANTHER" id="PTHR43883">
    <property type="entry name" value="SLR0207 PROTEIN"/>
    <property type="match status" value="1"/>
</dbReference>
<dbReference type="InterPro" id="IPR011009">
    <property type="entry name" value="Kinase-like_dom_sf"/>
</dbReference>
<dbReference type="Pfam" id="PF13671">
    <property type="entry name" value="AAA_33"/>
    <property type="match status" value="1"/>
</dbReference>
<evidence type="ECO:0000313" key="2">
    <source>
        <dbReference type="Proteomes" id="UP000256708"/>
    </source>
</evidence>
<sequence length="523" mass="59455">MVELIEFLRNPSSFPHHPPHVEIRQTHASVLAIAPPFVYKVKKRVNLGFLDFTLLEERKRNCERELELNSRFCSGIYIAVLPIAMKDGQLLFGTEGELVDYALQMKQLPDGYFLNQLLQAGKVTLGMLGAVLGILKDFYEKYSSESSIAHYGNLGKIREAVEENIATLEQHTGIAVHPASLEAIRHYFQRFFQDNQGLFSKRVEEQRIQDCHGDLHLEHIHIRKDKVCIYDCIEFNDSFRYIDVASDIAFLAMDFDHHDRPDLSKYVTTRMAELLHDPDMLLLVDFYKCYRACVRAKVECIKASEQEVSVVEREASREEAKSYVSLALQYALFGSGPAVLIVCGRSGCGKTTLAESLAKLLNWKCVSSDVLRKETAGLPLYQRSDPKIRQSLYSLPITDKVYQTLLEETLTRVKGLQGVVIDATFGLAKHRDLFGQALAKARVPYYFLEMKTSEAVMKKRLAVRNIIKQVVSDARLEDFNLLRSIYQEPDELPSEHLFKINADAGVEVTLARVLKKLSTTLLL</sequence>
<dbReference type="RefSeq" id="WP_115567759.1">
    <property type="nucleotide sequence ID" value="NZ_QRGR01000031.1"/>
</dbReference>
<dbReference type="GO" id="GO:0016740">
    <property type="term" value="F:transferase activity"/>
    <property type="evidence" value="ECO:0007669"/>
    <property type="project" value="UniProtKB-KW"/>
</dbReference>
<reference evidence="2" key="1">
    <citation type="submission" date="2018-08" db="EMBL/GenBank/DDBJ databases">
        <authorList>
            <person name="Liu Z.-W."/>
            <person name="Du Z.-J."/>
        </authorList>
    </citation>
    <scope>NUCLEOTIDE SEQUENCE [LARGE SCALE GENOMIC DNA]</scope>
    <source>
        <strain evidence="2">H4X</strain>
    </source>
</reference>
<dbReference type="Proteomes" id="UP000256708">
    <property type="component" value="Unassembled WGS sequence"/>
</dbReference>
<dbReference type="SUPFAM" id="SSF52540">
    <property type="entry name" value="P-loop containing nucleoside triphosphate hydrolases"/>
    <property type="match status" value="1"/>
</dbReference>
<name>A0A3D8L6B2_9BACT</name>
<protein>
    <submittedName>
        <fullName evidence="1">Phosphotransferase</fullName>
    </submittedName>
</protein>
<organism evidence="1 2">
    <name type="scientific">Pontibacter diazotrophicus</name>
    <dbReference type="NCBI Taxonomy" id="1400979"/>
    <lineage>
        <taxon>Bacteria</taxon>
        <taxon>Pseudomonadati</taxon>
        <taxon>Bacteroidota</taxon>
        <taxon>Cytophagia</taxon>
        <taxon>Cytophagales</taxon>
        <taxon>Hymenobacteraceae</taxon>
        <taxon>Pontibacter</taxon>
    </lineage>
</organism>
<comment type="caution">
    <text evidence="1">The sequence shown here is derived from an EMBL/GenBank/DDBJ whole genome shotgun (WGS) entry which is preliminary data.</text>
</comment>
<accession>A0A3D8L6B2</accession>
<keyword evidence="1" id="KW-0808">Transferase</keyword>
<dbReference type="InterPro" id="IPR052732">
    <property type="entry name" value="Cell-binding_unc_protein"/>
</dbReference>
<proteinExistence type="predicted"/>
<dbReference type="InterPro" id="IPR027417">
    <property type="entry name" value="P-loop_NTPase"/>
</dbReference>
<keyword evidence="2" id="KW-1185">Reference proteome</keyword>
<gene>
    <name evidence="1" type="ORF">DXT99_22030</name>
</gene>
<dbReference type="Gene3D" id="3.40.50.300">
    <property type="entry name" value="P-loop containing nucleotide triphosphate hydrolases"/>
    <property type="match status" value="1"/>
</dbReference>
<dbReference type="EMBL" id="QRGR01000031">
    <property type="protein sequence ID" value="RDV12950.1"/>
    <property type="molecule type" value="Genomic_DNA"/>
</dbReference>
<evidence type="ECO:0000313" key="1">
    <source>
        <dbReference type="EMBL" id="RDV12950.1"/>
    </source>
</evidence>
<dbReference type="SUPFAM" id="SSF56112">
    <property type="entry name" value="Protein kinase-like (PK-like)"/>
    <property type="match status" value="2"/>
</dbReference>